<sequence length="75" mass="8260">MPLERSLPPNSESSNEINGLTEQVRIALDDGLPDSEIITTVMGYKGAKYQEGKAKLEQIKASLESLEDNDKKEVP</sequence>
<dbReference type="Proteomes" id="UP001235303">
    <property type="component" value="Unassembled WGS sequence"/>
</dbReference>
<protein>
    <submittedName>
        <fullName evidence="1">Uncharacterized protein</fullName>
    </submittedName>
</protein>
<comment type="caution">
    <text evidence="1">The sequence shown here is derived from an EMBL/GenBank/DDBJ whole genome shotgun (WGS) entry which is preliminary data.</text>
</comment>
<dbReference type="RefSeq" id="WP_283753561.1">
    <property type="nucleotide sequence ID" value="NZ_JAQOSP010000068.1"/>
</dbReference>
<dbReference type="EMBL" id="JAQOSP010000068">
    <property type="protein sequence ID" value="MDJ1169801.1"/>
    <property type="molecule type" value="Genomic_DNA"/>
</dbReference>
<keyword evidence="2" id="KW-1185">Reference proteome</keyword>
<accession>A0ABT7ASC3</accession>
<name>A0ABT7ASC3_9CYAN</name>
<organism evidence="1 2">
    <name type="scientific">Roseofilum acuticapitatum BLCC-M154</name>
    <dbReference type="NCBI Taxonomy" id="3022444"/>
    <lineage>
        <taxon>Bacteria</taxon>
        <taxon>Bacillati</taxon>
        <taxon>Cyanobacteriota</taxon>
        <taxon>Cyanophyceae</taxon>
        <taxon>Desertifilales</taxon>
        <taxon>Desertifilaceae</taxon>
        <taxon>Roseofilum</taxon>
        <taxon>Roseofilum acuticapitatum</taxon>
    </lineage>
</organism>
<evidence type="ECO:0000313" key="1">
    <source>
        <dbReference type="EMBL" id="MDJ1169801.1"/>
    </source>
</evidence>
<evidence type="ECO:0000313" key="2">
    <source>
        <dbReference type="Proteomes" id="UP001235303"/>
    </source>
</evidence>
<proteinExistence type="predicted"/>
<gene>
    <name evidence="1" type="ORF">PMG71_10225</name>
</gene>
<reference evidence="1 2" key="1">
    <citation type="submission" date="2023-01" db="EMBL/GenBank/DDBJ databases">
        <title>Novel diversity within Roseofilum (Cyanobacteria; Desertifilaceae) from marine benthic mats with descriptions of four novel species.</title>
        <authorList>
            <person name="Wang Y."/>
            <person name="Berthold D.E."/>
            <person name="Hu J."/>
            <person name="Lefler F.W."/>
            <person name="Laughinghouse H.D. IV."/>
        </authorList>
    </citation>
    <scope>NUCLEOTIDE SEQUENCE [LARGE SCALE GENOMIC DNA]</scope>
    <source>
        <strain evidence="1 2">BLCC-M154</strain>
    </source>
</reference>